<dbReference type="Pfam" id="PF00481">
    <property type="entry name" value="PP2C"/>
    <property type="match status" value="1"/>
</dbReference>
<evidence type="ECO:0000256" key="3">
    <source>
        <dbReference type="ARBA" id="ARBA00022912"/>
    </source>
</evidence>
<dbReference type="Proteomes" id="UP000652761">
    <property type="component" value="Unassembled WGS sequence"/>
</dbReference>
<dbReference type="SUPFAM" id="SSF81606">
    <property type="entry name" value="PP2C-like"/>
    <property type="match status" value="1"/>
</dbReference>
<comment type="caution">
    <text evidence="8">The sequence shown here is derived from an EMBL/GenBank/DDBJ whole genome shotgun (WGS) entry which is preliminary data.</text>
</comment>
<evidence type="ECO:0000313" key="8">
    <source>
        <dbReference type="EMBL" id="MQL80075.1"/>
    </source>
</evidence>
<evidence type="ECO:0000256" key="6">
    <source>
        <dbReference type="SAM" id="SignalP"/>
    </source>
</evidence>
<evidence type="ECO:0000259" key="7">
    <source>
        <dbReference type="PROSITE" id="PS51746"/>
    </source>
</evidence>
<feature type="signal peptide" evidence="6">
    <location>
        <begin position="1"/>
        <end position="22"/>
    </location>
</feature>
<evidence type="ECO:0000256" key="2">
    <source>
        <dbReference type="ARBA" id="ARBA00022801"/>
    </source>
</evidence>
<evidence type="ECO:0000313" key="9">
    <source>
        <dbReference type="Proteomes" id="UP000652761"/>
    </source>
</evidence>
<evidence type="ECO:0000256" key="1">
    <source>
        <dbReference type="ARBA" id="ARBA00013081"/>
    </source>
</evidence>
<gene>
    <name evidence="8" type="ORF">Taro_012508</name>
</gene>
<accession>A0A843U994</accession>
<keyword evidence="6" id="KW-0732">Signal</keyword>
<dbReference type="CDD" id="cd00143">
    <property type="entry name" value="PP2Cc"/>
    <property type="match status" value="1"/>
</dbReference>
<dbReference type="AlphaFoldDB" id="A0A843U994"/>
<dbReference type="Gene3D" id="3.60.40.10">
    <property type="entry name" value="PPM-type phosphatase domain"/>
    <property type="match status" value="1"/>
</dbReference>
<dbReference type="PROSITE" id="PS51746">
    <property type="entry name" value="PPM_2"/>
    <property type="match status" value="1"/>
</dbReference>
<dbReference type="InterPro" id="IPR015655">
    <property type="entry name" value="PP2C"/>
</dbReference>
<dbReference type="InterPro" id="IPR001932">
    <property type="entry name" value="PPM-type_phosphatase-like_dom"/>
</dbReference>
<sequence>MPVRLLLLLLLLFWLAPPPSSAAETSTCLTVYREGGAPAVFRSPSCPRWTLFHDEDHGRGRRHGPVSNCQMATHQGRRRSMEDRAVCALDVRIPFIGKNGLKEEVSVGIVAVFDGHNGAEASEMASQLLVDYFFLHVYFLLDGAYSSTFRGSAERLAYKGEGDVMLQGIHLSVGQGQHKVDPGRFKWILPKPLDGTLLIEILRESLLRAIHDIDATFYKENTEASRKSLESGSTATIVLIVEGQILVANVGDSKAIMCSESLYTPHEFKDRDEEKKRVEAAGGFVKDWAGVPRVNGELAVSRAIGDIPYKK</sequence>
<keyword evidence="2" id="KW-0378">Hydrolase</keyword>
<evidence type="ECO:0000256" key="4">
    <source>
        <dbReference type="ARBA" id="ARBA00047761"/>
    </source>
</evidence>
<proteinExistence type="predicted"/>
<keyword evidence="3" id="KW-0904">Protein phosphatase</keyword>
<feature type="domain" description="PPM-type phosphatase" evidence="7">
    <location>
        <begin position="68"/>
        <end position="311"/>
    </location>
</feature>
<comment type="catalytic activity">
    <reaction evidence="5">
        <text>O-phospho-L-threonyl-[protein] + H2O = L-threonyl-[protein] + phosphate</text>
        <dbReference type="Rhea" id="RHEA:47004"/>
        <dbReference type="Rhea" id="RHEA-COMP:11060"/>
        <dbReference type="Rhea" id="RHEA-COMP:11605"/>
        <dbReference type="ChEBI" id="CHEBI:15377"/>
        <dbReference type="ChEBI" id="CHEBI:30013"/>
        <dbReference type="ChEBI" id="CHEBI:43474"/>
        <dbReference type="ChEBI" id="CHEBI:61977"/>
        <dbReference type="EC" id="3.1.3.16"/>
    </reaction>
</comment>
<reference evidence="8" key="1">
    <citation type="submission" date="2017-07" db="EMBL/GenBank/DDBJ databases">
        <title>Taro Niue Genome Assembly and Annotation.</title>
        <authorList>
            <person name="Atibalentja N."/>
            <person name="Keating K."/>
            <person name="Fields C.J."/>
        </authorList>
    </citation>
    <scope>NUCLEOTIDE SEQUENCE</scope>
    <source>
        <strain evidence="8">Niue_2</strain>
        <tissue evidence="8">Leaf</tissue>
    </source>
</reference>
<dbReference type="PANTHER" id="PTHR47992">
    <property type="entry name" value="PROTEIN PHOSPHATASE"/>
    <property type="match status" value="1"/>
</dbReference>
<dbReference type="GO" id="GO:0004722">
    <property type="term" value="F:protein serine/threonine phosphatase activity"/>
    <property type="evidence" value="ECO:0007669"/>
    <property type="project" value="UniProtKB-EC"/>
</dbReference>
<feature type="chain" id="PRO_5032358874" description="protein-serine/threonine phosphatase" evidence="6">
    <location>
        <begin position="23"/>
        <end position="311"/>
    </location>
</feature>
<dbReference type="EMBL" id="NMUH01000489">
    <property type="protein sequence ID" value="MQL80075.1"/>
    <property type="molecule type" value="Genomic_DNA"/>
</dbReference>
<dbReference type="SMART" id="SM00332">
    <property type="entry name" value="PP2Cc"/>
    <property type="match status" value="1"/>
</dbReference>
<name>A0A843U994_COLES</name>
<evidence type="ECO:0000256" key="5">
    <source>
        <dbReference type="ARBA" id="ARBA00048336"/>
    </source>
</evidence>
<dbReference type="OrthoDB" id="10264738at2759"/>
<dbReference type="InterPro" id="IPR036457">
    <property type="entry name" value="PPM-type-like_dom_sf"/>
</dbReference>
<comment type="catalytic activity">
    <reaction evidence="4">
        <text>O-phospho-L-seryl-[protein] + H2O = L-seryl-[protein] + phosphate</text>
        <dbReference type="Rhea" id="RHEA:20629"/>
        <dbReference type="Rhea" id="RHEA-COMP:9863"/>
        <dbReference type="Rhea" id="RHEA-COMP:11604"/>
        <dbReference type="ChEBI" id="CHEBI:15377"/>
        <dbReference type="ChEBI" id="CHEBI:29999"/>
        <dbReference type="ChEBI" id="CHEBI:43474"/>
        <dbReference type="ChEBI" id="CHEBI:83421"/>
        <dbReference type="EC" id="3.1.3.16"/>
    </reaction>
</comment>
<dbReference type="EC" id="3.1.3.16" evidence="1"/>
<organism evidence="8 9">
    <name type="scientific">Colocasia esculenta</name>
    <name type="common">Wild taro</name>
    <name type="synonym">Arum esculentum</name>
    <dbReference type="NCBI Taxonomy" id="4460"/>
    <lineage>
        <taxon>Eukaryota</taxon>
        <taxon>Viridiplantae</taxon>
        <taxon>Streptophyta</taxon>
        <taxon>Embryophyta</taxon>
        <taxon>Tracheophyta</taxon>
        <taxon>Spermatophyta</taxon>
        <taxon>Magnoliopsida</taxon>
        <taxon>Liliopsida</taxon>
        <taxon>Araceae</taxon>
        <taxon>Aroideae</taxon>
        <taxon>Colocasieae</taxon>
        <taxon>Colocasia</taxon>
    </lineage>
</organism>
<keyword evidence="9" id="KW-1185">Reference proteome</keyword>
<protein>
    <recommendedName>
        <fullName evidence="1">protein-serine/threonine phosphatase</fullName>
        <ecNumber evidence="1">3.1.3.16</ecNumber>
    </recommendedName>
</protein>